<dbReference type="SUPFAM" id="SSF54593">
    <property type="entry name" value="Glyoxalase/Bleomycin resistance protein/Dihydroxybiphenyl dioxygenase"/>
    <property type="match status" value="1"/>
</dbReference>
<evidence type="ECO:0000313" key="5">
    <source>
        <dbReference type="EMBL" id="SEJ14770.1"/>
    </source>
</evidence>
<dbReference type="Pfam" id="PF19581">
    <property type="entry name" value="Glyoxalase_7"/>
    <property type="match status" value="1"/>
</dbReference>
<keyword evidence="3" id="KW-0046">Antibiotic resistance</keyword>
<dbReference type="RefSeq" id="WP_090337220.1">
    <property type="nucleotide sequence ID" value="NZ_FNXY01000005.1"/>
</dbReference>
<dbReference type="InterPro" id="IPR029068">
    <property type="entry name" value="Glyas_Bleomycin-R_OHBP_Dase"/>
</dbReference>
<dbReference type="AlphaFoldDB" id="A0A1H6WPV2"/>
<keyword evidence="6" id="KW-1185">Reference proteome</keyword>
<proteinExistence type="inferred from homology"/>
<evidence type="ECO:0000259" key="4">
    <source>
        <dbReference type="PROSITE" id="PS51819"/>
    </source>
</evidence>
<name>A0A1H6WPV2_9BACT</name>
<dbReference type="OrthoDB" id="9803104at2"/>
<dbReference type="EMBL" id="FNXY01000005">
    <property type="protein sequence ID" value="SEJ14770.1"/>
    <property type="molecule type" value="Genomic_DNA"/>
</dbReference>
<dbReference type="InterPro" id="IPR000335">
    <property type="entry name" value="Bleomycin-R"/>
</dbReference>
<dbReference type="STRING" id="408657.SAMN04487995_3467"/>
<evidence type="ECO:0000256" key="1">
    <source>
        <dbReference type="ARBA" id="ARBA00011051"/>
    </source>
</evidence>
<feature type="domain" description="VOC" evidence="4">
    <location>
        <begin position="2"/>
        <end position="119"/>
    </location>
</feature>
<dbReference type="Proteomes" id="UP000199532">
    <property type="component" value="Unassembled WGS sequence"/>
</dbReference>
<evidence type="ECO:0000313" key="6">
    <source>
        <dbReference type="Proteomes" id="UP000199532"/>
    </source>
</evidence>
<organism evidence="5 6">
    <name type="scientific">Dyadobacter koreensis</name>
    <dbReference type="NCBI Taxonomy" id="408657"/>
    <lineage>
        <taxon>Bacteria</taxon>
        <taxon>Pseudomonadati</taxon>
        <taxon>Bacteroidota</taxon>
        <taxon>Cytophagia</taxon>
        <taxon>Cytophagales</taxon>
        <taxon>Spirosomataceae</taxon>
        <taxon>Dyadobacter</taxon>
    </lineage>
</organism>
<gene>
    <name evidence="5" type="ORF">SAMN04487995_3467</name>
</gene>
<dbReference type="Gene3D" id="3.10.180.10">
    <property type="entry name" value="2,3-Dihydroxybiphenyl 1,2-Dioxygenase, domain 1"/>
    <property type="match status" value="1"/>
</dbReference>
<accession>A0A1H6WPV2</accession>
<dbReference type="InterPro" id="IPR037523">
    <property type="entry name" value="VOC_core"/>
</dbReference>
<reference evidence="5 6" key="1">
    <citation type="submission" date="2016-10" db="EMBL/GenBank/DDBJ databases">
        <authorList>
            <person name="de Groot N.N."/>
        </authorList>
    </citation>
    <scope>NUCLEOTIDE SEQUENCE [LARGE SCALE GENOMIC DNA]</scope>
    <source>
        <strain evidence="5 6">DSM 19938</strain>
    </source>
</reference>
<dbReference type="PROSITE" id="PS51819">
    <property type="entry name" value="VOC"/>
    <property type="match status" value="1"/>
</dbReference>
<sequence>MEASKVIPLIRIFDEAKAVEFYIDWLGFTIDWTHRFGDNFPLYLQISKNGIVLHLTEHHGDCTPGSKVFIECTGLTEYHQELLEMNYRFNRPGLEDAPWNAKTMEVSDPFGNKLLFNESKG</sequence>
<protein>
    <recommendedName>
        <fullName evidence="2">Bleomycin resistance protein</fullName>
    </recommendedName>
</protein>
<comment type="similarity">
    <text evidence="1">Belongs to the bleomycin resistance protein family.</text>
</comment>
<evidence type="ECO:0000256" key="2">
    <source>
        <dbReference type="ARBA" id="ARBA00021572"/>
    </source>
</evidence>
<evidence type="ECO:0000256" key="3">
    <source>
        <dbReference type="ARBA" id="ARBA00023251"/>
    </source>
</evidence>
<dbReference type="GO" id="GO:0046677">
    <property type="term" value="P:response to antibiotic"/>
    <property type="evidence" value="ECO:0007669"/>
    <property type="project" value="UniProtKB-KW"/>
</dbReference>